<dbReference type="InterPro" id="IPR005135">
    <property type="entry name" value="Endo/exonuclease/phosphatase"/>
</dbReference>
<dbReference type="SUPFAM" id="SSF56219">
    <property type="entry name" value="DNase I-like"/>
    <property type="match status" value="1"/>
</dbReference>
<dbReference type="Gene3D" id="3.60.10.10">
    <property type="entry name" value="Endonuclease/exonuclease/phosphatase"/>
    <property type="match status" value="1"/>
</dbReference>
<evidence type="ECO:0000259" key="1">
    <source>
        <dbReference type="Pfam" id="PF03372"/>
    </source>
</evidence>
<evidence type="ECO:0000313" key="3">
    <source>
        <dbReference type="Proteomes" id="UP001500957"/>
    </source>
</evidence>
<dbReference type="Pfam" id="PF03372">
    <property type="entry name" value="Exo_endo_phos"/>
    <property type="match status" value="1"/>
</dbReference>
<feature type="domain" description="Endonuclease/exonuclease/phosphatase" evidence="1">
    <location>
        <begin position="4"/>
        <end position="220"/>
    </location>
</feature>
<dbReference type="RefSeq" id="WP_344604457.1">
    <property type="nucleotide sequence ID" value="NZ_BAAAHE010000015.1"/>
</dbReference>
<keyword evidence="3" id="KW-1185">Reference proteome</keyword>
<accession>A0ABN1GT56</accession>
<dbReference type="EMBL" id="BAAAHE010000015">
    <property type="protein sequence ID" value="GAA0618688.1"/>
    <property type="molecule type" value="Genomic_DNA"/>
</dbReference>
<reference evidence="2 3" key="1">
    <citation type="journal article" date="2019" name="Int. J. Syst. Evol. Microbiol.">
        <title>The Global Catalogue of Microorganisms (GCM) 10K type strain sequencing project: providing services to taxonomists for standard genome sequencing and annotation.</title>
        <authorList>
            <consortium name="The Broad Institute Genomics Platform"/>
            <consortium name="The Broad Institute Genome Sequencing Center for Infectious Disease"/>
            <person name="Wu L."/>
            <person name="Ma J."/>
        </authorList>
    </citation>
    <scope>NUCLEOTIDE SEQUENCE [LARGE SCALE GENOMIC DNA]</scope>
    <source>
        <strain evidence="2 3">JCM 10671</strain>
    </source>
</reference>
<evidence type="ECO:0000313" key="2">
    <source>
        <dbReference type="EMBL" id="GAA0618688.1"/>
    </source>
</evidence>
<keyword evidence="2" id="KW-0378">Hydrolase</keyword>
<keyword evidence="2" id="KW-0255">Endonuclease</keyword>
<dbReference type="Proteomes" id="UP001500957">
    <property type="component" value="Unassembled WGS sequence"/>
</dbReference>
<comment type="caution">
    <text evidence="2">The sequence shown here is derived from an EMBL/GenBank/DDBJ whole genome shotgun (WGS) entry which is preliminary data.</text>
</comment>
<proteinExistence type="predicted"/>
<organism evidence="2 3">
    <name type="scientific">Sporichthya brevicatena</name>
    <dbReference type="NCBI Taxonomy" id="171442"/>
    <lineage>
        <taxon>Bacteria</taxon>
        <taxon>Bacillati</taxon>
        <taxon>Actinomycetota</taxon>
        <taxon>Actinomycetes</taxon>
        <taxon>Sporichthyales</taxon>
        <taxon>Sporichthyaceae</taxon>
        <taxon>Sporichthya</taxon>
    </lineage>
</organism>
<gene>
    <name evidence="2" type="ORF">GCM10009547_21350</name>
</gene>
<sequence length="235" mass="24697">MRVVSYNVRSLRDDADAVAAILRGLAPDLVCVQEAPRFLFSPRRCRALAAAAGLSVLTGGRSAAGNLLLGGPRVRLVSASRVRLPRSGRRHRRALASAVVDVGRPDGAARLLVGGTHLSLDPLEREKQTRRVLARLEAADVPHRVLGADVNDVPGSRVWTLLTASLRDAWATAPTGGELTFPARGPNRRIDALLVSPGIEVRSAGVPADLAADPAAATDHLPVLAELELPAAEGV</sequence>
<name>A0ABN1GT56_9ACTN</name>
<dbReference type="InterPro" id="IPR036691">
    <property type="entry name" value="Endo/exonu/phosph_ase_sf"/>
</dbReference>
<protein>
    <submittedName>
        <fullName evidence="2">Endonuclease/exonuclease/phosphatase family protein</fullName>
    </submittedName>
</protein>
<dbReference type="GO" id="GO:0004519">
    <property type="term" value="F:endonuclease activity"/>
    <property type="evidence" value="ECO:0007669"/>
    <property type="project" value="UniProtKB-KW"/>
</dbReference>
<keyword evidence="2" id="KW-0540">Nuclease</keyword>